<dbReference type="GO" id="GO:0005886">
    <property type="term" value="C:plasma membrane"/>
    <property type="evidence" value="ECO:0007669"/>
    <property type="project" value="TreeGrafter"/>
</dbReference>
<reference evidence="13" key="1">
    <citation type="submission" date="2021-02" db="EMBL/GenBank/DDBJ databases">
        <authorList>
            <person name="Nowell W R."/>
        </authorList>
    </citation>
    <scope>NUCLEOTIDE SEQUENCE</scope>
</reference>
<dbReference type="PRINTS" id="PR01012">
    <property type="entry name" value="NRPEPTIDEYR"/>
</dbReference>
<feature type="transmembrane region" description="Helical" evidence="11">
    <location>
        <begin position="193"/>
        <end position="221"/>
    </location>
</feature>
<feature type="transmembrane region" description="Helical" evidence="11">
    <location>
        <begin position="107"/>
        <end position="125"/>
    </location>
</feature>
<dbReference type="PRINTS" id="PR00237">
    <property type="entry name" value="GPCRRHODOPSN"/>
</dbReference>
<feature type="transmembrane region" description="Helical" evidence="11">
    <location>
        <begin position="248"/>
        <end position="269"/>
    </location>
</feature>
<evidence type="ECO:0000256" key="10">
    <source>
        <dbReference type="SAM" id="MobiDB-lite"/>
    </source>
</evidence>
<dbReference type="SMART" id="SM01381">
    <property type="entry name" value="7TM_GPCR_Srsx"/>
    <property type="match status" value="1"/>
</dbReference>
<feature type="transmembrane region" description="Helical" evidence="11">
    <location>
        <begin position="66"/>
        <end position="87"/>
    </location>
</feature>
<dbReference type="GO" id="GO:0004983">
    <property type="term" value="F:neuropeptide Y receptor activity"/>
    <property type="evidence" value="ECO:0007669"/>
    <property type="project" value="InterPro"/>
</dbReference>
<evidence type="ECO:0000313" key="13">
    <source>
        <dbReference type="EMBL" id="CAF0834141.1"/>
    </source>
</evidence>
<feature type="compositionally biased region" description="Low complexity" evidence="10">
    <location>
        <begin position="1"/>
        <end position="13"/>
    </location>
</feature>
<dbReference type="PANTHER" id="PTHR45695">
    <property type="entry name" value="LEUCOKININ RECEPTOR-RELATED"/>
    <property type="match status" value="1"/>
</dbReference>
<evidence type="ECO:0000313" key="14">
    <source>
        <dbReference type="EMBL" id="CAF1069930.1"/>
    </source>
</evidence>
<feature type="transmembrane region" description="Helical" evidence="11">
    <location>
        <begin position="146"/>
        <end position="166"/>
    </location>
</feature>
<dbReference type="OrthoDB" id="2132067at2759"/>
<dbReference type="Gene3D" id="1.20.1070.10">
    <property type="entry name" value="Rhodopsin 7-helix transmembrane proteins"/>
    <property type="match status" value="1"/>
</dbReference>
<dbReference type="Pfam" id="PF00001">
    <property type="entry name" value="7tm_1"/>
    <property type="match status" value="1"/>
</dbReference>
<dbReference type="AlphaFoldDB" id="A0A813V7Q7"/>
<evidence type="ECO:0000256" key="2">
    <source>
        <dbReference type="ARBA" id="ARBA00010663"/>
    </source>
</evidence>
<gene>
    <name evidence="13" type="ORF">BJG266_LOCUS6952</name>
    <name evidence="14" type="ORF">QVE165_LOCUS18631</name>
</gene>
<dbReference type="InterPro" id="IPR017452">
    <property type="entry name" value="GPCR_Rhodpsn_7TM"/>
</dbReference>
<accession>A0A813V7Q7</accession>
<organism evidence="13 16">
    <name type="scientific">Adineta steineri</name>
    <dbReference type="NCBI Taxonomy" id="433720"/>
    <lineage>
        <taxon>Eukaryota</taxon>
        <taxon>Metazoa</taxon>
        <taxon>Spiralia</taxon>
        <taxon>Gnathifera</taxon>
        <taxon>Rotifera</taxon>
        <taxon>Eurotatoria</taxon>
        <taxon>Bdelloidea</taxon>
        <taxon>Adinetida</taxon>
        <taxon>Adinetidae</taxon>
        <taxon>Adineta</taxon>
    </lineage>
</organism>
<comment type="caution">
    <text evidence="13">The sequence shown here is derived from an EMBL/GenBank/DDBJ whole genome shotgun (WGS) entry which is preliminary data.</text>
</comment>
<evidence type="ECO:0000256" key="7">
    <source>
        <dbReference type="ARBA" id="ARBA00023170"/>
    </source>
</evidence>
<comment type="subcellular location">
    <subcellularLocation>
        <location evidence="1">Membrane</location>
        <topology evidence="1">Multi-pass membrane protein</topology>
    </subcellularLocation>
</comment>
<evidence type="ECO:0000313" key="16">
    <source>
        <dbReference type="Proteomes" id="UP000663877"/>
    </source>
</evidence>
<dbReference type="InterPro" id="IPR000611">
    <property type="entry name" value="NPY_rcpt"/>
</dbReference>
<keyword evidence="3 9" id="KW-0812">Transmembrane</keyword>
<evidence type="ECO:0000256" key="9">
    <source>
        <dbReference type="RuleBase" id="RU000688"/>
    </source>
</evidence>
<dbReference type="PROSITE" id="PS50262">
    <property type="entry name" value="G_PROTEIN_RECEP_F1_2"/>
    <property type="match status" value="1"/>
</dbReference>
<evidence type="ECO:0000256" key="5">
    <source>
        <dbReference type="ARBA" id="ARBA00023040"/>
    </source>
</evidence>
<keyword evidence="7 9" id="KW-0675">Receptor</keyword>
<evidence type="ECO:0000256" key="4">
    <source>
        <dbReference type="ARBA" id="ARBA00022989"/>
    </source>
</evidence>
<evidence type="ECO:0000256" key="1">
    <source>
        <dbReference type="ARBA" id="ARBA00004141"/>
    </source>
</evidence>
<name>A0A813V7Q7_9BILA</name>
<dbReference type="SUPFAM" id="SSF81321">
    <property type="entry name" value="Family A G protein-coupled receptor-like"/>
    <property type="match status" value="1"/>
</dbReference>
<evidence type="ECO:0000259" key="12">
    <source>
        <dbReference type="PROSITE" id="PS50262"/>
    </source>
</evidence>
<sequence length="444" mass="51412">MTDNTSFLSSSNSSDDESGVNDGPTLNTRIILVSTWIIIAVAGIIGNSLVIYVATRFQKMNNVTNCFIVNLAITDIVFLAFCMPLLVVQYTSDKWLFNEIFCKLLNFISYVSVLVTVLTLVAMTIDRYIYVVRPFQNLKWRKPSTVFLLSIIIWLISCIFASPFYYHYGVDHTDDDDYRQCILLSDDDLQKYFRIYIVTLYYFIPLTIIVITYTRLLYYVYAKENRLKPKTKHHIVKWSKKRRAVTRMVAIVTVVFSLCWLPLTLYIISANIFTTKTPFLYYFKVIAHSFAYLNSAINPLLYAFLNRSFRNNCGSLFSEKSCSLFFNEDYRPSQGEQHSKFRKHLPSTQTERFSYQSTNHHTTSIKLNKKKKTVSIISPTHQLKPDIVSHNDFSDADYYEISEVECATHIPLEKTTYLPHLPSEQYESLLTEKSNGSSTQTTSL</sequence>
<dbReference type="PROSITE" id="PS00237">
    <property type="entry name" value="G_PROTEIN_RECEP_F1_1"/>
    <property type="match status" value="1"/>
</dbReference>
<evidence type="ECO:0000256" key="8">
    <source>
        <dbReference type="ARBA" id="ARBA00023224"/>
    </source>
</evidence>
<dbReference type="Proteomes" id="UP000663832">
    <property type="component" value="Unassembled WGS sequence"/>
</dbReference>
<keyword evidence="6 11" id="KW-0472">Membrane</keyword>
<feature type="transmembrane region" description="Helical" evidence="11">
    <location>
        <begin position="281"/>
        <end position="305"/>
    </location>
</feature>
<dbReference type="Proteomes" id="UP000663877">
    <property type="component" value="Unassembled WGS sequence"/>
</dbReference>
<dbReference type="InterPro" id="IPR000276">
    <property type="entry name" value="GPCR_Rhodpsn"/>
</dbReference>
<protein>
    <recommendedName>
        <fullName evidence="12">G-protein coupled receptors family 1 profile domain-containing protein</fullName>
    </recommendedName>
</protein>
<keyword evidence="4 11" id="KW-1133">Transmembrane helix</keyword>
<keyword evidence="5 9" id="KW-0297">G-protein coupled receptor</keyword>
<feature type="transmembrane region" description="Helical" evidence="11">
    <location>
        <begin position="30"/>
        <end position="54"/>
    </location>
</feature>
<feature type="domain" description="G-protein coupled receptors family 1 profile" evidence="12">
    <location>
        <begin position="46"/>
        <end position="302"/>
    </location>
</feature>
<dbReference type="PANTHER" id="PTHR45695:SF9">
    <property type="entry name" value="LEUCOKININ RECEPTOR"/>
    <property type="match status" value="1"/>
</dbReference>
<evidence type="ECO:0000256" key="11">
    <source>
        <dbReference type="SAM" id="Phobius"/>
    </source>
</evidence>
<evidence type="ECO:0000256" key="3">
    <source>
        <dbReference type="ARBA" id="ARBA00022692"/>
    </source>
</evidence>
<dbReference type="EMBL" id="CAJNOI010000020">
    <property type="protein sequence ID" value="CAF0834141.1"/>
    <property type="molecule type" value="Genomic_DNA"/>
</dbReference>
<comment type="similarity">
    <text evidence="2 9">Belongs to the G-protein coupled receptor 1 family.</text>
</comment>
<keyword evidence="8 9" id="KW-0807">Transducer</keyword>
<evidence type="ECO:0000313" key="15">
    <source>
        <dbReference type="Proteomes" id="UP000663832"/>
    </source>
</evidence>
<proteinExistence type="inferred from homology"/>
<evidence type="ECO:0000256" key="6">
    <source>
        <dbReference type="ARBA" id="ARBA00023136"/>
    </source>
</evidence>
<feature type="region of interest" description="Disordered" evidence="10">
    <location>
        <begin position="1"/>
        <end position="21"/>
    </location>
</feature>
<keyword evidence="15" id="KW-1185">Reference proteome</keyword>
<dbReference type="EMBL" id="CAJNOM010000111">
    <property type="protein sequence ID" value="CAF1069930.1"/>
    <property type="molecule type" value="Genomic_DNA"/>
</dbReference>